<keyword evidence="3" id="KW-1185">Reference proteome</keyword>
<evidence type="ECO:0000256" key="1">
    <source>
        <dbReference type="SAM" id="MobiDB-lite"/>
    </source>
</evidence>
<sequence>MLERFWRGLKRREIYADTSTKWRNPQAELLEGDQWEAIRPDVLTALSLPDSPDQSQHRGAVLACGGDRNRTGRVDRG</sequence>
<comment type="caution">
    <text evidence="2">The sequence shown here is derived from an EMBL/GenBank/DDBJ whole genome shotgun (WGS) entry which is preliminary data.</text>
</comment>
<reference evidence="3" key="1">
    <citation type="journal article" date="2019" name="Int. J. Syst. Evol. Microbiol.">
        <title>The Global Catalogue of Microorganisms (GCM) 10K type strain sequencing project: providing services to taxonomists for standard genome sequencing and annotation.</title>
        <authorList>
            <consortium name="The Broad Institute Genomics Platform"/>
            <consortium name="The Broad Institute Genome Sequencing Center for Infectious Disease"/>
            <person name="Wu L."/>
            <person name="Ma J."/>
        </authorList>
    </citation>
    <scope>NUCLEOTIDE SEQUENCE [LARGE SCALE GENOMIC DNA]</scope>
    <source>
        <strain evidence="3">CCUG 49560</strain>
    </source>
</reference>
<dbReference type="RefSeq" id="WP_262840464.1">
    <property type="nucleotide sequence ID" value="NZ_JANZYP010000001.1"/>
</dbReference>
<evidence type="ECO:0000313" key="3">
    <source>
        <dbReference type="Proteomes" id="UP001595891"/>
    </source>
</evidence>
<evidence type="ECO:0008006" key="4">
    <source>
        <dbReference type="Google" id="ProtNLM"/>
    </source>
</evidence>
<dbReference type="Proteomes" id="UP001595891">
    <property type="component" value="Unassembled WGS sequence"/>
</dbReference>
<dbReference type="EMBL" id="JBHSFN010000009">
    <property type="protein sequence ID" value="MFC4587657.1"/>
    <property type="molecule type" value="Genomic_DNA"/>
</dbReference>
<accession>A0ABV9EDQ1</accession>
<feature type="compositionally biased region" description="Basic and acidic residues" evidence="1">
    <location>
        <begin position="67"/>
        <end position="77"/>
    </location>
</feature>
<organism evidence="2 3">
    <name type="scientific">Sphaerisporangium corydalis</name>
    <dbReference type="NCBI Taxonomy" id="1441875"/>
    <lineage>
        <taxon>Bacteria</taxon>
        <taxon>Bacillati</taxon>
        <taxon>Actinomycetota</taxon>
        <taxon>Actinomycetes</taxon>
        <taxon>Streptosporangiales</taxon>
        <taxon>Streptosporangiaceae</taxon>
        <taxon>Sphaerisporangium</taxon>
    </lineage>
</organism>
<proteinExistence type="predicted"/>
<evidence type="ECO:0000313" key="2">
    <source>
        <dbReference type="EMBL" id="MFC4587657.1"/>
    </source>
</evidence>
<protein>
    <recommendedName>
        <fullName evidence="4">Transposase</fullName>
    </recommendedName>
</protein>
<feature type="region of interest" description="Disordered" evidence="1">
    <location>
        <begin position="49"/>
        <end position="77"/>
    </location>
</feature>
<gene>
    <name evidence="2" type="ORF">ACFO8L_16300</name>
</gene>
<name>A0ABV9EDQ1_9ACTN</name>